<dbReference type="STRING" id="1305737.GCA_000526355_00056"/>
<feature type="chain" id="PRO_5006145228" evidence="1">
    <location>
        <begin position="20"/>
        <end position="364"/>
    </location>
</feature>
<evidence type="ECO:0000313" key="4">
    <source>
        <dbReference type="Proteomes" id="UP000050421"/>
    </source>
</evidence>
<dbReference type="InterPro" id="IPR050789">
    <property type="entry name" value="Diverse_Enzym_Activities"/>
</dbReference>
<evidence type="ECO:0000313" key="3">
    <source>
        <dbReference type="EMBL" id="KPQ13077.1"/>
    </source>
</evidence>
<sequence length="364" mass="40794">MTKSLTLLATIFLSLSSSALLRAQALSEAQLYFPPKDGLTWERMSLPETGWEQAGMGEFLSWLESTNTRAFLILKDGKLVVEEYRGNRLTGMGPMDENSLWYWASAGKTLTAALLGIAEEEGLLKLKDRTQKYLGKGWTSLEKKQEKKIRIVHQLSMTTGLDDTGDLNSVAPSDLRFRAKAGTRWSYHNAPYTVLKQVVQNTSGRSFQDYFQEKIRDRIGMNGLWQKTGGNNVYYSSPRSMARFGLLLLAKGKWEDEQVLNSEFVEQMISPSQDFNPSYGLLTWLNGQSSYRLPGMGRNLPGQLVPDAPQDMFMALGKNGQFLMVIPSQNVVIVRMGASSDTSPIPNLLMNQIWEKLGPVISKN</sequence>
<dbReference type="SUPFAM" id="SSF56601">
    <property type="entry name" value="beta-lactamase/transpeptidase-like"/>
    <property type="match status" value="1"/>
</dbReference>
<dbReference type="PANTHER" id="PTHR43283:SF7">
    <property type="entry name" value="BETA-LACTAMASE-RELATED DOMAIN-CONTAINING PROTEIN"/>
    <property type="match status" value="1"/>
</dbReference>
<dbReference type="AlphaFoldDB" id="A0A0P7XCP0"/>
<name>A0A0P7XCP0_9BACT</name>
<dbReference type="PANTHER" id="PTHR43283">
    <property type="entry name" value="BETA-LACTAMASE-RELATED"/>
    <property type="match status" value="1"/>
</dbReference>
<dbReference type="eggNOG" id="COG1680">
    <property type="taxonomic scope" value="Bacteria"/>
</dbReference>
<reference evidence="3 4" key="1">
    <citation type="submission" date="2015-09" db="EMBL/GenBank/DDBJ databases">
        <title>Identification and resolution of microdiversity through metagenomic sequencing of parallel consortia.</title>
        <authorList>
            <person name="Nelson W.C."/>
            <person name="Romine M.F."/>
            <person name="Lindemann S.R."/>
        </authorList>
    </citation>
    <scope>NUCLEOTIDE SEQUENCE [LARGE SCALE GENOMIC DNA]</scope>
    <source>
        <strain evidence="3">HL-49</strain>
    </source>
</reference>
<gene>
    <name evidence="3" type="ORF">HLUCCX10_14120</name>
</gene>
<dbReference type="PATRIC" id="fig|1305737.6.peg.3537"/>
<dbReference type="EMBL" id="LJXT01000105">
    <property type="protein sequence ID" value="KPQ13077.1"/>
    <property type="molecule type" value="Genomic_DNA"/>
</dbReference>
<comment type="caution">
    <text evidence="3">The sequence shown here is derived from an EMBL/GenBank/DDBJ whole genome shotgun (WGS) entry which is preliminary data.</text>
</comment>
<organism evidence="3 4">
    <name type="scientific">Algoriphagus marincola HL-49</name>
    <dbReference type="NCBI Taxonomy" id="1305737"/>
    <lineage>
        <taxon>Bacteria</taxon>
        <taxon>Pseudomonadati</taxon>
        <taxon>Bacteroidota</taxon>
        <taxon>Cytophagia</taxon>
        <taxon>Cytophagales</taxon>
        <taxon>Cyclobacteriaceae</taxon>
        <taxon>Algoriphagus</taxon>
    </lineage>
</organism>
<keyword evidence="1" id="KW-0732">Signal</keyword>
<dbReference type="InterPro" id="IPR001466">
    <property type="entry name" value="Beta-lactam-related"/>
</dbReference>
<evidence type="ECO:0000259" key="2">
    <source>
        <dbReference type="Pfam" id="PF00144"/>
    </source>
</evidence>
<dbReference type="OrthoDB" id="1185352at2"/>
<evidence type="ECO:0000256" key="1">
    <source>
        <dbReference type="SAM" id="SignalP"/>
    </source>
</evidence>
<dbReference type="Gene3D" id="3.40.710.10">
    <property type="entry name" value="DD-peptidase/beta-lactamase superfamily"/>
    <property type="match status" value="1"/>
</dbReference>
<dbReference type="Proteomes" id="UP000050421">
    <property type="component" value="Unassembled WGS sequence"/>
</dbReference>
<dbReference type="InterPro" id="IPR012338">
    <property type="entry name" value="Beta-lactam/transpept-like"/>
</dbReference>
<feature type="signal peptide" evidence="1">
    <location>
        <begin position="1"/>
        <end position="19"/>
    </location>
</feature>
<proteinExistence type="predicted"/>
<accession>A0A0P7XCP0</accession>
<feature type="domain" description="Beta-lactamase-related" evidence="2">
    <location>
        <begin position="70"/>
        <end position="336"/>
    </location>
</feature>
<protein>
    <submittedName>
        <fullName evidence="3">Putative beta-lactamase</fullName>
    </submittedName>
</protein>
<dbReference type="Pfam" id="PF00144">
    <property type="entry name" value="Beta-lactamase"/>
    <property type="match status" value="1"/>
</dbReference>